<organism evidence="1 2">
    <name type="scientific">Legionella massiliensis</name>
    <dbReference type="NCBI Taxonomy" id="1034943"/>
    <lineage>
        <taxon>Bacteria</taxon>
        <taxon>Pseudomonadati</taxon>
        <taxon>Pseudomonadota</taxon>
        <taxon>Gammaproteobacteria</taxon>
        <taxon>Legionellales</taxon>
        <taxon>Legionellaceae</taxon>
        <taxon>Legionella</taxon>
    </lineage>
</organism>
<name>A0A078L2G0_9GAMM</name>
<accession>A0A078L2G0</accession>
<dbReference type="Proteomes" id="UP000044071">
    <property type="component" value="Unassembled WGS sequence"/>
</dbReference>
<dbReference type="RefSeq" id="WP_043874816.1">
    <property type="nucleotide sequence ID" value="NZ_CCVW01000003.1"/>
</dbReference>
<evidence type="ECO:0000313" key="2">
    <source>
        <dbReference type="Proteomes" id="UP000044071"/>
    </source>
</evidence>
<evidence type="ECO:0000313" key="1">
    <source>
        <dbReference type="EMBL" id="CDZ78294.1"/>
    </source>
</evidence>
<dbReference type="OrthoDB" id="5658741at2"/>
<dbReference type="AlphaFoldDB" id="A0A078L2G0"/>
<proteinExistence type="predicted"/>
<dbReference type="EMBL" id="CCSB01000003">
    <property type="protein sequence ID" value="CDZ78294.1"/>
    <property type="molecule type" value="Genomic_DNA"/>
</dbReference>
<gene>
    <name evidence="1" type="ORF">BN59_02604</name>
</gene>
<reference evidence="1 2" key="1">
    <citation type="submission" date="2014-06" db="EMBL/GenBank/DDBJ databases">
        <authorList>
            <person name="Urmite Genomes Urmite Genomes"/>
        </authorList>
    </citation>
    <scope>NUCLEOTIDE SEQUENCE [LARGE SCALE GENOMIC DNA]</scope>
</reference>
<sequence length="593" mass="65320">MINNDEILQTIALDLASEEVISAQKLFDLVNSSENPQQLVQEWDAFLPGILHLFISRYDDIDDKDCLIAFLSLYSESINPNTVDNGESVLHSLAKNDLPELTTLLLSDQFEFAEKPHLYSVDGQGRTPDALAGVNTAPIFKQALKNDFPERVILVQSWAPNSIFNYLMDTNQFDILDVESPKNSVVNALALKDGLISNNGTIGGHLDFANNLYTNSFVDRPHTHWTWNSLCQANSGGEWEDAPIAVLEPLSSFANVEGVTPYDTTIMGPHRLSDKAIILVPQGDVQRITERLIQTGTFRGQIKGYDATTLSLREAVRAEISTSYPQAAKLLNSNGHDISAITIASNGYNAFANGYNHANGYFNAVSIEINGVTKPLMTGTSNVRLPAYSEYGNGKHIGMHNGSVSDIERDPVFIVLKNVSKDPSKISTNLANFIGKVGDKNVNNLCSVKAYSSYRALLAYDQSTGTHDFAEYLLKKAIIADFRAYHQQNNNPKPLDTDQLRTMVDNSYEALKDALSRVTVYSPDLTAYRAILQETHTKVLSPPKIVEQSLKFSIWSEQPSQLSSELAKDIEAEKAGSIENDGVVNPIDNGINV</sequence>
<protein>
    <submittedName>
        <fullName evidence="1">Uncharacterized protein</fullName>
    </submittedName>
</protein>
<keyword evidence="2" id="KW-1185">Reference proteome</keyword>